<proteinExistence type="predicted"/>
<evidence type="ECO:0000313" key="4">
    <source>
        <dbReference type="Proteomes" id="UP001603978"/>
    </source>
</evidence>
<name>A0ABW7AXG4_9ACTN</name>
<dbReference type="SMART" id="SM00943">
    <property type="entry name" value="Prim-Pol"/>
    <property type="match status" value="1"/>
</dbReference>
<accession>A0ABW7AXG4</accession>
<dbReference type="SUPFAM" id="SSF56747">
    <property type="entry name" value="Prim-pol domain"/>
    <property type="match status" value="1"/>
</dbReference>
<comment type="caution">
    <text evidence="3">The sequence shown here is derived from an EMBL/GenBank/DDBJ whole genome shotgun (WGS) entry which is preliminary data.</text>
</comment>
<protein>
    <submittedName>
        <fullName evidence="3">Bifunctional DNA primase/polymerase</fullName>
    </submittedName>
</protein>
<organism evidence="3 4">
    <name type="scientific">Nonomuraea marmarensis</name>
    <dbReference type="NCBI Taxonomy" id="3351344"/>
    <lineage>
        <taxon>Bacteria</taxon>
        <taxon>Bacillati</taxon>
        <taxon>Actinomycetota</taxon>
        <taxon>Actinomycetes</taxon>
        <taxon>Streptosporangiales</taxon>
        <taxon>Streptosporangiaceae</taxon>
        <taxon>Nonomuraea</taxon>
    </lineage>
</organism>
<dbReference type="RefSeq" id="WP_393176776.1">
    <property type="nucleotide sequence ID" value="NZ_JBICRM010000055.1"/>
</dbReference>
<dbReference type="Proteomes" id="UP001603978">
    <property type="component" value="Unassembled WGS sequence"/>
</dbReference>
<sequence length="184" mass="18750">MITPDPFAAAARGLAVFGLEPGGKRLLGPGWQHAAATDPDVLAATWRAGDNIGVGCWKSGVLGIDLDVKGGVDGIARFAAACAEHGQPWPDTLTVRTPSGGGLHLYFTVPAGRIIDSASGTTPLGPGIDTRGPGAGGRGGYLVGPGSVVDGTTYTIDRDLPIATLPGWLTDLLHRPVPSARRTP</sequence>
<dbReference type="Pfam" id="PF09250">
    <property type="entry name" value="Prim-Pol"/>
    <property type="match status" value="1"/>
</dbReference>
<evidence type="ECO:0000256" key="1">
    <source>
        <dbReference type="SAM" id="MobiDB-lite"/>
    </source>
</evidence>
<evidence type="ECO:0000259" key="2">
    <source>
        <dbReference type="SMART" id="SM00943"/>
    </source>
</evidence>
<feature type="region of interest" description="Disordered" evidence="1">
    <location>
        <begin position="118"/>
        <end position="137"/>
    </location>
</feature>
<feature type="domain" description="DNA primase/polymerase bifunctional N-terminal" evidence="2">
    <location>
        <begin position="7"/>
        <end position="169"/>
    </location>
</feature>
<evidence type="ECO:0000313" key="3">
    <source>
        <dbReference type="EMBL" id="MFG1710724.1"/>
    </source>
</evidence>
<dbReference type="CDD" id="cd04859">
    <property type="entry name" value="Prim_Pol"/>
    <property type="match status" value="1"/>
</dbReference>
<keyword evidence="4" id="KW-1185">Reference proteome</keyword>
<gene>
    <name evidence="3" type="ORF">ACFLIM_46935</name>
</gene>
<dbReference type="EMBL" id="JBICRM010000055">
    <property type="protein sequence ID" value="MFG1710724.1"/>
    <property type="molecule type" value="Genomic_DNA"/>
</dbReference>
<dbReference type="InterPro" id="IPR015330">
    <property type="entry name" value="DNA_primase/pol_bifunc_N"/>
</dbReference>
<reference evidence="3 4" key="1">
    <citation type="submission" date="2024-10" db="EMBL/GenBank/DDBJ databases">
        <authorList>
            <person name="Topkara A.R."/>
            <person name="Saygin H."/>
        </authorList>
    </citation>
    <scope>NUCLEOTIDE SEQUENCE [LARGE SCALE GENOMIC DNA]</scope>
    <source>
        <strain evidence="3 4">M3C6</strain>
    </source>
</reference>